<gene>
    <name evidence="14" type="ORF">AXG93_2550s1320</name>
</gene>
<keyword evidence="11 12" id="KW-0464">Manganese</keyword>
<feature type="region of interest" description="Disordered" evidence="13">
    <location>
        <begin position="383"/>
        <end position="442"/>
    </location>
</feature>
<dbReference type="GO" id="GO:0016758">
    <property type="term" value="F:hexosyltransferase activity"/>
    <property type="evidence" value="ECO:0007669"/>
    <property type="project" value="InterPro"/>
</dbReference>
<dbReference type="GO" id="GO:0000139">
    <property type="term" value="C:Golgi membrane"/>
    <property type="evidence" value="ECO:0007669"/>
    <property type="project" value="UniProtKB-SubCell"/>
</dbReference>
<dbReference type="EC" id="2.4.1.-" evidence="12"/>
<evidence type="ECO:0000256" key="5">
    <source>
        <dbReference type="ARBA" id="ARBA00022679"/>
    </source>
</evidence>
<keyword evidence="10 12" id="KW-0472">Membrane</keyword>
<feature type="transmembrane region" description="Helical" evidence="12">
    <location>
        <begin position="23"/>
        <end position="48"/>
    </location>
</feature>
<dbReference type="EMBL" id="LVLJ01003342">
    <property type="protein sequence ID" value="OAE21794.1"/>
    <property type="molecule type" value="Genomic_DNA"/>
</dbReference>
<name>A0A176VLJ3_MARPO</name>
<evidence type="ECO:0000256" key="6">
    <source>
        <dbReference type="ARBA" id="ARBA00022692"/>
    </source>
</evidence>
<keyword evidence="4 12" id="KW-0328">Glycosyltransferase</keyword>
<evidence type="ECO:0000256" key="9">
    <source>
        <dbReference type="ARBA" id="ARBA00023034"/>
    </source>
</evidence>
<comment type="cofactor">
    <cofactor evidence="12">
        <name>Mn(2+)</name>
        <dbReference type="ChEBI" id="CHEBI:29035"/>
    </cofactor>
</comment>
<organism evidence="14 15">
    <name type="scientific">Marchantia polymorpha subsp. ruderalis</name>
    <dbReference type="NCBI Taxonomy" id="1480154"/>
    <lineage>
        <taxon>Eukaryota</taxon>
        <taxon>Viridiplantae</taxon>
        <taxon>Streptophyta</taxon>
        <taxon>Embryophyta</taxon>
        <taxon>Marchantiophyta</taxon>
        <taxon>Marchantiopsida</taxon>
        <taxon>Marchantiidae</taxon>
        <taxon>Marchantiales</taxon>
        <taxon>Marchantiaceae</taxon>
        <taxon>Marchantia</taxon>
    </lineage>
</organism>
<keyword evidence="8 12" id="KW-1133">Transmembrane helix</keyword>
<proteinExistence type="inferred from homology"/>
<feature type="region of interest" description="Disordered" evidence="13">
    <location>
        <begin position="101"/>
        <end position="129"/>
    </location>
</feature>
<comment type="subcellular location">
    <subcellularLocation>
        <location evidence="1 12">Golgi apparatus membrane</location>
        <topology evidence="1 12">Single-pass type II membrane protein</topology>
    </subcellularLocation>
</comment>
<keyword evidence="6 12" id="KW-0812">Transmembrane</keyword>
<evidence type="ECO:0000256" key="7">
    <source>
        <dbReference type="ARBA" id="ARBA00022968"/>
    </source>
</evidence>
<evidence type="ECO:0000256" key="2">
    <source>
        <dbReference type="ARBA" id="ARBA00004922"/>
    </source>
</evidence>
<dbReference type="PANTHER" id="PTHR11214:SF351">
    <property type="entry name" value="BETA-1,3-GALACTOSYLTRANSFERASE PVG3"/>
    <property type="match status" value="1"/>
</dbReference>
<evidence type="ECO:0000256" key="8">
    <source>
        <dbReference type="ARBA" id="ARBA00022989"/>
    </source>
</evidence>
<evidence type="ECO:0000256" key="3">
    <source>
        <dbReference type="ARBA" id="ARBA00008661"/>
    </source>
</evidence>
<comment type="caution">
    <text evidence="14">The sequence shown here is derived from an EMBL/GenBank/DDBJ whole genome shotgun (WGS) entry which is preliminary data.</text>
</comment>
<reference evidence="14" key="1">
    <citation type="submission" date="2016-03" db="EMBL/GenBank/DDBJ databases">
        <title>Mechanisms controlling the formation of the plant cell surface in tip-growing cells are functionally conserved among land plants.</title>
        <authorList>
            <person name="Honkanen S."/>
            <person name="Jones V.A."/>
            <person name="Morieri G."/>
            <person name="Champion C."/>
            <person name="Hetherington A.J."/>
            <person name="Kelly S."/>
            <person name="Saint-Marcoux D."/>
            <person name="Proust H."/>
            <person name="Prescott H."/>
            <person name="Dolan L."/>
        </authorList>
    </citation>
    <scope>NUCLEOTIDE SEQUENCE [LARGE SCALE GENOMIC DNA]</scope>
    <source>
        <tissue evidence="14">Whole gametophyte</tissue>
    </source>
</reference>
<dbReference type="PANTHER" id="PTHR11214">
    <property type="entry name" value="BETA-1,3-N-ACETYLGLUCOSAMINYLTRANSFERASE"/>
    <property type="match status" value="1"/>
</dbReference>
<evidence type="ECO:0000256" key="12">
    <source>
        <dbReference type="RuleBase" id="RU363063"/>
    </source>
</evidence>
<dbReference type="Pfam" id="PF01762">
    <property type="entry name" value="Galactosyl_T"/>
    <property type="match status" value="1"/>
</dbReference>
<accession>A0A176VLJ3</accession>
<evidence type="ECO:0000256" key="13">
    <source>
        <dbReference type="SAM" id="MobiDB-lite"/>
    </source>
</evidence>
<dbReference type="InterPro" id="IPR002659">
    <property type="entry name" value="Glyco_trans_31"/>
</dbReference>
<dbReference type="Gene3D" id="3.90.550.50">
    <property type="match status" value="1"/>
</dbReference>
<evidence type="ECO:0000256" key="1">
    <source>
        <dbReference type="ARBA" id="ARBA00004323"/>
    </source>
</evidence>
<comment type="similarity">
    <text evidence="3 12">Belongs to the glycosyltransferase 31 family.</text>
</comment>
<keyword evidence="9 12" id="KW-0333">Golgi apparatus</keyword>
<dbReference type="Proteomes" id="UP000077202">
    <property type="component" value="Unassembled WGS sequence"/>
</dbReference>
<sequence length="442" mass="49165">MNTVGMRSACVPRRPYKPTGQMINVGVSVVSIGFVGVVTMGFILYFSVFMSPTLLSRIVHEVVQCDNVAVHFNSISHSNKIGHTKQLQGTKDANSMLEDTDSQAWNKGSGSHDGGSIIMQESGDSTSTKSRTKKFSILIGIMTMAKKTERRNLLRLAYGAQSSDIAHVTVKFILGKLKDDSEKTLVGLEKLVYGDVMELECEENMNNGKSFYYFSSLAAEGGSYDYVMKTDDDSYVRIANLAIHLSPLSRTDLYYGYILPCENQDPYKWYMAGMGYVISWDLVQWIRDSPIPRNRTEGTEDELVGKWFDEGGKARNRVNDKPLFYDHPEFGGMSKQSRSQAQTFRALASDEISEHSVFVHFDGASKVFDHVEMWAFLSPEKSPPELERAQKGCATDPIPTNRQFRGEGPQADTSPNACRAGSRSRSVSRRRACVHGSANGSN</sequence>
<evidence type="ECO:0000313" key="15">
    <source>
        <dbReference type="Proteomes" id="UP000077202"/>
    </source>
</evidence>
<protein>
    <recommendedName>
        <fullName evidence="12">Hexosyltransferase</fullName>
        <ecNumber evidence="12">2.4.1.-</ecNumber>
    </recommendedName>
</protein>
<dbReference type="AlphaFoldDB" id="A0A176VLJ3"/>
<evidence type="ECO:0000256" key="4">
    <source>
        <dbReference type="ARBA" id="ARBA00022676"/>
    </source>
</evidence>
<keyword evidence="7 12" id="KW-0735">Signal-anchor</keyword>
<dbReference type="UniPathway" id="UPA00378"/>
<evidence type="ECO:0000313" key="14">
    <source>
        <dbReference type="EMBL" id="OAE21794.1"/>
    </source>
</evidence>
<evidence type="ECO:0000256" key="10">
    <source>
        <dbReference type="ARBA" id="ARBA00023136"/>
    </source>
</evidence>
<comment type="pathway">
    <text evidence="2">Protein modification; protein glycosylation.</text>
</comment>
<evidence type="ECO:0000256" key="11">
    <source>
        <dbReference type="ARBA" id="ARBA00023211"/>
    </source>
</evidence>
<keyword evidence="15" id="KW-1185">Reference proteome</keyword>
<keyword evidence="5" id="KW-0808">Transferase</keyword>